<evidence type="ECO:0000313" key="4">
    <source>
        <dbReference type="EMBL" id="GIU44993.1"/>
    </source>
</evidence>
<feature type="domain" description="Alcohol dehydrogenase iron-type/glycerol dehydrogenase GldA" evidence="2">
    <location>
        <begin position="34"/>
        <end position="202"/>
    </location>
</feature>
<gene>
    <name evidence="4" type="ORF">TUM4630_12010</name>
</gene>
<dbReference type="PROSITE" id="PS00060">
    <property type="entry name" value="ADH_IRON_2"/>
    <property type="match status" value="1"/>
</dbReference>
<feature type="domain" description="Fe-containing alcohol dehydrogenase-like C-terminal" evidence="3">
    <location>
        <begin position="214"/>
        <end position="384"/>
    </location>
</feature>
<sequence length="412" mass="45573">MGIYVYTKKPNITPRRYSLMKRYLTMLNFDYRNPTHIVFGKDRIAELDKLIPADARVLVTYGGGSVKRFGTLDKVMAALGSRTVFEFGGIEANPKFETLVKAAELARKESIDFLLAVGGGSVMDGTKFIALATKFEGDSSSLLFHGFSPVPVDAKDVLPLATIATLPATGSEMNAFGVVSYQGGKFPVNHPSIYPTFSMLDPTLTFSLPKIQVANGVVDAFVHVIEQYATYPVDARVQDRMAEGIMRTLIEIGPITVAEPENYQARANLMWSATSALNGMIGVGVPFDWTTHMIGHELTALFNIDHAQTLAVILPSVWRIRKTQKHAKLLQYAERVWDITEGDDDSRIEQAIAKTEAFFQQVGLKTRLRDHDVSQDQIELVIEALKAHGMTALSESGDLDLDISREILQMAW</sequence>
<comment type="caution">
    <text evidence="4">The sequence shown here is derived from an EMBL/GenBank/DDBJ whole genome shotgun (WGS) entry which is preliminary data.</text>
</comment>
<dbReference type="Gene3D" id="3.40.50.1970">
    <property type="match status" value="1"/>
</dbReference>
<evidence type="ECO:0000313" key="5">
    <source>
        <dbReference type="Proteomes" id="UP000761574"/>
    </source>
</evidence>
<protein>
    <submittedName>
        <fullName evidence="4">NADH-dependent alcohol dehydrogenase</fullName>
    </submittedName>
</protein>
<proteinExistence type="predicted"/>
<dbReference type="InterPro" id="IPR056798">
    <property type="entry name" value="ADH_Fe_C"/>
</dbReference>
<evidence type="ECO:0000259" key="2">
    <source>
        <dbReference type="Pfam" id="PF00465"/>
    </source>
</evidence>
<dbReference type="SUPFAM" id="SSF56796">
    <property type="entry name" value="Dehydroquinate synthase-like"/>
    <property type="match status" value="1"/>
</dbReference>
<dbReference type="PANTHER" id="PTHR43633:SF1">
    <property type="entry name" value="ALCOHOL DEHYDROGENASE YQHD"/>
    <property type="match status" value="1"/>
</dbReference>
<evidence type="ECO:0000259" key="3">
    <source>
        <dbReference type="Pfam" id="PF25137"/>
    </source>
</evidence>
<keyword evidence="5" id="KW-1185">Reference proteome</keyword>
<evidence type="ECO:0000256" key="1">
    <source>
        <dbReference type="ARBA" id="ARBA00023002"/>
    </source>
</evidence>
<organism evidence="4 5">
    <name type="scientific">Shewanella algidipiscicola</name>
    <dbReference type="NCBI Taxonomy" id="614070"/>
    <lineage>
        <taxon>Bacteria</taxon>
        <taxon>Pseudomonadati</taxon>
        <taxon>Pseudomonadota</taxon>
        <taxon>Gammaproteobacteria</taxon>
        <taxon>Alteromonadales</taxon>
        <taxon>Shewanellaceae</taxon>
        <taxon>Shewanella</taxon>
    </lineage>
</organism>
<accession>A0ABQ4PBT0</accession>
<dbReference type="InterPro" id="IPR001670">
    <property type="entry name" value="ADH_Fe/GldA"/>
</dbReference>
<dbReference type="Pfam" id="PF25137">
    <property type="entry name" value="ADH_Fe_C"/>
    <property type="match status" value="1"/>
</dbReference>
<dbReference type="CDD" id="cd08187">
    <property type="entry name" value="BDH"/>
    <property type="match status" value="1"/>
</dbReference>
<keyword evidence="1" id="KW-0560">Oxidoreductase</keyword>
<dbReference type="Gene3D" id="1.20.1090.10">
    <property type="entry name" value="Dehydroquinate synthase-like - alpha domain"/>
    <property type="match status" value="1"/>
</dbReference>
<dbReference type="Proteomes" id="UP000761574">
    <property type="component" value="Unassembled WGS sequence"/>
</dbReference>
<name>A0ABQ4PBT0_9GAMM</name>
<dbReference type="InterPro" id="IPR018211">
    <property type="entry name" value="ADH_Fe_CS"/>
</dbReference>
<dbReference type="Pfam" id="PF00465">
    <property type="entry name" value="Fe-ADH"/>
    <property type="match status" value="1"/>
</dbReference>
<dbReference type="PANTHER" id="PTHR43633">
    <property type="entry name" value="ALCOHOL DEHYDROGENASE YQHD"/>
    <property type="match status" value="1"/>
</dbReference>
<dbReference type="EMBL" id="BPFB01000011">
    <property type="protein sequence ID" value="GIU44993.1"/>
    <property type="molecule type" value="Genomic_DNA"/>
</dbReference>
<dbReference type="InterPro" id="IPR044731">
    <property type="entry name" value="BDH-like"/>
</dbReference>
<reference evidence="4 5" key="1">
    <citation type="submission" date="2021-05" db="EMBL/GenBank/DDBJ databases">
        <title>Molecular characterization for Shewanella algae harboring chromosomal blaOXA-55-like strains isolated from clinical and environment sample.</title>
        <authorList>
            <person name="Ohama Y."/>
            <person name="Aoki K."/>
            <person name="Harada S."/>
            <person name="Moriya K."/>
            <person name="Ishii Y."/>
            <person name="Tateda K."/>
        </authorList>
    </citation>
    <scope>NUCLEOTIDE SEQUENCE [LARGE SCALE GENOMIC DNA]</scope>
    <source>
        <strain evidence="4 5">LMG 23746</strain>
    </source>
</reference>